<dbReference type="Pfam" id="PF00583">
    <property type="entry name" value="Acetyltransf_1"/>
    <property type="match status" value="1"/>
</dbReference>
<dbReference type="KEGG" id="pbv:AR543_02715"/>
<dbReference type="AlphaFoldDB" id="A0A172ZBM8"/>
<dbReference type="CDD" id="cd04301">
    <property type="entry name" value="NAT_SF"/>
    <property type="match status" value="1"/>
</dbReference>
<keyword evidence="2" id="KW-0808">Transferase</keyword>
<sequence>MNTPKIIINLPLEPHEVPDLRQHIGWDRRDSDYPVLLERCLFYAGSRDDQGLLIAFAYICGMGLQHGYLEDVMVHPSMQGKGIGQQLVQRLLAYSVQKGVEIVTATFAEEHASFYRKCGFVTGNGGVWRKE</sequence>
<protein>
    <submittedName>
        <fullName evidence="2">GNAT family acetyltransferase</fullName>
    </submittedName>
</protein>
<organism evidence="2 3">
    <name type="scientific">Paenibacillus bovis</name>
    <dbReference type="NCBI Taxonomy" id="1616788"/>
    <lineage>
        <taxon>Bacteria</taxon>
        <taxon>Bacillati</taxon>
        <taxon>Bacillota</taxon>
        <taxon>Bacilli</taxon>
        <taxon>Bacillales</taxon>
        <taxon>Paenibacillaceae</taxon>
        <taxon>Paenibacillus</taxon>
    </lineage>
</organism>
<proteinExistence type="predicted"/>
<evidence type="ECO:0000313" key="2">
    <source>
        <dbReference type="EMBL" id="ANF95055.1"/>
    </source>
</evidence>
<evidence type="ECO:0000313" key="3">
    <source>
        <dbReference type="Proteomes" id="UP000078148"/>
    </source>
</evidence>
<name>A0A172ZBM8_9BACL</name>
<dbReference type="Gene3D" id="3.40.630.30">
    <property type="match status" value="1"/>
</dbReference>
<gene>
    <name evidence="2" type="ORF">AR543_02715</name>
</gene>
<dbReference type="InterPro" id="IPR016181">
    <property type="entry name" value="Acyl_CoA_acyltransferase"/>
</dbReference>
<dbReference type="PANTHER" id="PTHR13355">
    <property type="entry name" value="GLUCOSAMINE 6-PHOSPHATE N-ACETYLTRANSFERASE"/>
    <property type="match status" value="1"/>
</dbReference>
<dbReference type="PANTHER" id="PTHR13355:SF15">
    <property type="entry name" value="GCN5-RELATED N-ACETYLTRANSFERASE 3, CHLOROPLASTIC"/>
    <property type="match status" value="1"/>
</dbReference>
<accession>A0A172ZBM8</accession>
<dbReference type="GO" id="GO:0008080">
    <property type="term" value="F:N-acetyltransferase activity"/>
    <property type="evidence" value="ECO:0007669"/>
    <property type="project" value="TreeGrafter"/>
</dbReference>
<feature type="domain" description="N-acetyltransferase" evidence="1">
    <location>
        <begin position="7"/>
        <end position="131"/>
    </location>
</feature>
<dbReference type="InterPro" id="IPR039143">
    <property type="entry name" value="GNPNAT1-like"/>
</dbReference>
<dbReference type="PROSITE" id="PS51186">
    <property type="entry name" value="GNAT"/>
    <property type="match status" value="1"/>
</dbReference>
<dbReference type="STRING" id="1616788.AR543_02715"/>
<dbReference type="EMBL" id="CP013023">
    <property type="protein sequence ID" value="ANF95055.1"/>
    <property type="molecule type" value="Genomic_DNA"/>
</dbReference>
<dbReference type="Proteomes" id="UP000078148">
    <property type="component" value="Chromosome"/>
</dbReference>
<keyword evidence="3" id="KW-1185">Reference proteome</keyword>
<dbReference type="InterPro" id="IPR000182">
    <property type="entry name" value="GNAT_dom"/>
</dbReference>
<dbReference type="SUPFAM" id="SSF55729">
    <property type="entry name" value="Acyl-CoA N-acyltransferases (Nat)"/>
    <property type="match status" value="1"/>
</dbReference>
<evidence type="ECO:0000259" key="1">
    <source>
        <dbReference type="PROSITE" id="PS51186"/>
    </source>
</evidence>
<reference evidence="3" key="1">
    <citation type="submission" date="2015-10" db="EMBL/GenBank/DDBJ databases">
        <title>Genome of Paenibacillus bovis sp. nov.</title>
        <authorList>
            <person name="Wu Z."/>
            <person name="Gao C."/>
            <person name="Liu Z."/>
            <person name="Zheng H."/>
        </authorList>
    </citation>
    <scope>NUCLEOTIDE SEQUENCE [LARGE SCALE GENOMIC DNA]</scope>
    <source>
        <strain evidence="3">BD3526</strain>
    </source>
</reference>
<reference evidence="2 3" key="2">
    <citation type="journal article" date="2016" name="Int. J. Syst. Evol. Microbiol.">
        <title>Paenibacillus bovis sp. nov., isolated from raw yak (Bos grunniens) milk.</title>
        <authorList>
            <person name="Gao C."/>
            <person name="Han J."/>
            <person name="Liu Z."/>
            <person name="Xu X."/>
            <person name="Hang F."/>
            <person name="Wu Z."/>
        </authorList>
    </citation>
    <scope>NUCLEOTIDE SEQUENCE [LARGE SCALE GENOMIC DNA]</scope>
    <source>
        <strain evidence="2 3">BD3526</strain>
    </source>
</reference>